<protein>
    <submittedName>
        <fullName evidence="1">Uncharacterized protein</fullName>
    </submittedName>
</protein>
<proteinExistence type="predicted"/>
<name>A0A645AP26_9ZZZZ</name>
<organism evidence="1">
    <name type="scientific">bioreactor metagenome</name>
    <dbReference type="NCBI Taxonomy" id="1076179"/>
    <lineage>
        <taxon>unclassified sequences</taxon>
        <taxon>metagenomes</taxon>
        <taxon>ecological metagenomes</taxon>
    </lineage>
</organism>
<dbReference type="AlphaFoldDB" id="A0A645AP26"/>
<reference evidence="1" key="1">
    <citation type="submission" date="2019-08" db="EMBL/GenBank/DDBJ databases">
        <authorList>
            <person name="Kucharzyk K."/>
            <person name="Murdoch R.W."/>
            <person name="Higgins S."/>
            <person name="Loffler F."/>
        </authorList>
    </citation>
    <scope>NUCLEOTIDE SEQUENCE</scope>
</reference>
<sequence length="95" mass="10179">MLAKDVCVVDAGLAHNPAPLGITLAQGSVNLVAGISYQPVRNIICGRVWNSFEPHFIGSTKVFGNSARVVKSTCEFKVKALYPRQIPLKGNIGLD</sequence>
<evidence type="ECO:0000313" key="1">
    <source>
        <dbReference type="EMBL" id="MPM54051.1"/>
    </source>
</evidence>
<comment type="caution">
    <text evidence="1">The sequence shown here is derived from an EMBL/GenBank/DDBJ whole genome shotgun (WGS) entry which is preliminary data.</text>
</comment>
<dbReference type="EMBL" id="VSSQ01014623">
    <property type="protein sequence ID" value="MPM54051.1"/>
    <property type="molecule type" value="Genomic_DNA"/>
</dbReference>
<gene>
    <name evidence="1" type="ORF">SDC9_100824</name>
</gene>
<accession>A0A645AP26</accession>